<organism evidence="1 2">
    <name type="scientific">Oxalicibacterium faecigallinarum</name>
    <dbReference type="NCBI Taxonomy" id="573741"/>
    <lineage>
        <taxon>Bacteria</taxon>
        <taxon>Pseudomonadati</taxon>
        <taxon>Pseudomonadota</taxon>
        <taxon>Betaproteobacteria</taxon>
        <taxon>Burkholderiales</taxon>
        <taxon>Oxalobacteraceae</taxon>
        <taxon>Oxalicibacterium</taxon>
    </lineage>
</organism>
<comment type="caution">
    <text evidence="1">The sequence shown here is derived from an EMBL/GenBank/DDBJ whole genome shotgun (WGS) entry which is preliminary data.</text>
</comment>
<gene>
    <name evidence="1" type="ORF">GCM10008066_04050</name>
</gene>
<evidence type="ECO:0000313" key="2">
    <source>
        <dbReference type="Proteomes" id="UP000642180"/>
    </source>
</evidence>
<dbReference type="EMBL" id="BMDI01000001">
    <property type="protein sequence ID" value="GGI16456.1"/>
    <property type="molecule type" value="Genomic_DNA"/>
</dbReference>
<name>A0A8J3F1C7_9BURK</name>
<dbReference type="RefSeq" id="WP_188379611.1">
    <property type="nucleotide sequence ID" value="NZ_BMDI01000001.1"/>
</dbReference>
<sequence length="191" mass="21355">MTVTTEQQAALEKPLVVPAYFALFDFASAPVRVTNFNANFDWDGHQWSGLGAISKVSEVEESDGMTTKSLNFTLNVADTSLLALAAGAVEEYRGRAATMWMCPLDDQYRLIDEPQVCWRGIMDMMSLGIDGDEGQIVLKCETSAYGLKRQPSIRLNAAQQKKKYPTDTGLDYQNDMISNPVVWLSRRFQQI</sequence>
<accession>A0A8J3F1C7</accession>
<dbReference type="Proteomes" id="UP000642180">
    <property type="component" value="Unassembled WGS sequence"/>
</dbReference>
<reference evidence="2" key="1">
    <citation type="journal article" date="2019" name="Int. J. Syst. Evol. Microbiol.">
        <title>The Global Catalogue of Microorganisms (GCM) 10K type strain sequencing project: providing services to taxonomists for standard genome sequencing and annotation.</title>
        <authorList>
            <consortium name="The Broad Institute Genomics Platform"/>
            <consortium name="The Broad Institute Genome Sequencing Center for Infectious Disease"/>
            <person name="Wu L."/>
            <person name="Ma J."/>
        </authorList>
    </citation>
    <scope>NUCLEOTIDE SEQUENCE [LARGE SCALE GENOMIC DNA]</scope>
    <source>
        <strain evidence="2">CCM 2767</strain>
    </source>
</reference>
<protein>
    <submittedName>
        <fullName evidence="1">Uncharacterized protein</fullName>
    </submittedName>
</protein>
<proteinExistence type="predicted"/>
<dbReference type="AlphaFoldDB" id="A0A8J3F1C7"/>
<keyword evidence="2" id="KW-1185">Reference proteome</keyword>
<evidence type="ECO:0000313" key="1">
    <source>
        <dbReference type="EMBL" id="GGI16456.1"/>
    </source>
</evidence>